<dbReference type="RefSeq" id="XP_038070382.1">
    <property type="nucleotide sequence ID" value="XM_038214454.1"/>
</dbReference>
<dbReference type="EnsemblMetazoa" id="XM_038214454.1">
    <property type="protein sequence ID" value="XP_038070382.1"/>
    <property type="gene ID" value="LOC119739481"/>
</dbReference>
<dbReference type="PANTHER" id="PTHR36695">
    <property type="entry name" value="AGAP008648-PA"/>
    <property type="match status" value="1"/>
</dbReference>
<evidence type="ECO:0000259" key="1">
    <source>
        <dbReference type="Pfam" id="PF12248"/>
    </source>
</evidence>
<evidence type="ECO:0000313" key="2">
    <source>
        <dbReference type="EnsemblMetazoa" id="XP_038070382.1"/>
    </source>
</evidence>
<dbReference type="GeneID" id="119739481"/>
<accession>A0A914B2Y9</accession>
<dbReference type="OrthoDB" id="2142040at2759"/>
<reference evidence="2" key="1">
    <citation type="submission" date="2022-11" db="UniProtKB">
        <authorList>
            <consortium name="EnsemblMetazoa"/>
        </authorList>
    </citation>
    <scope>IDENTIFICATION</scope>
</reference>
<name>A0A914B2Y9_PATMI</name>
<sequence length="237" mass="26480">MSRVDVDILARCAVILWLLVQYSVGLSSAMLPGVRTCSVRVQALSPTATTDQLGAQVIAAFIATCRWNMKCRFGDKTSCFFKTRPSVPYTNAPILSQLATPFYFHFIVRAAQNAIIALGEGSTDESIFAVIVLGSRLNTLSLIRDCWTVLPTCDWRQVQVEHYENDMVSAKEYRGFWVQYDGAGVVRVGGEDGTKDGRVLMEWNARSFHGRVVQTVHVGISAWKYSEADWVFYQSCD</sequence>
<dbReference type="Pfam" id="PF12248">
    <property type="entry name" value="Methyltransf_FA"/>
    <property type="match status" value="1"/>
</dbReference>
<dbReference type="PANTHER" id="PTHR36695:SF12">
    <property type="entry name" value="AGAP008648-PA"/>
    <property type="match status" value="1"/>
</dbReference>
<dbReference type="InterPro" id="IPR022041">
    <property type="entry name" value="Methyltransf_FA"/>
</dbReference>
<keyword evidence="3" id="KW-1185">Reference proteome</keyword>
<dbReference type="AlphaFoldDB" id="A0A914B2Y9"/>
<protein>
    <recommendedName>
        <fullName evidence="1">Farnesoic acid O-methyl transferase domain-containing protein</fullName>
    </recommendedName>
</protein>
<dbReference type="Proteomes" id="UP000887568">
    <property type="component" value="Unplaced"/>
</dbReference>
<evidence type="ECO:0000313" key="3">
    <source>
        <dbReference type="Proteomes" id="UP000887568"/>
    </source>
</evidence>
<proteinExistence type="predicted"/>
<feature type="domain" description="Farnesoic acid O-methyl transferase" evidence="1">
    <location>
        <begin position="87"/>
        <end position="232"/>
    </location>
</feature>
<organism evidence="2 3">
    <name type="scientific">Patiria miniata</name>
    <name type="common">Bat star</name>
    <name type="synonym">Asterina miniata</name>
    <dbReference type="NCBI Taxonomy" id="46514"/>
    <lineage>
        <taxon>Eukaryota</taxon>
        <taxon>Metazoa</taxon>
        <taxon>Echinodermata</taxon>
        <taxon>Eleutherozoa</taxon>
        <taxon>Asterozoa</taxon>
        <taxon>Asteroidea</taxon>
        <taxon>Valvatacea</taxon>
        <taxon>Valvatida</taxon>
        <taxon>Asterinidae</taxon>
        <taxon>Patiria</taxon>
    </lineage>
</organism>